<evidence type="ECO:0000313" key="5">
    <source>
        <dbReference type="EMBL" id="QHT17046.1"/>
    </source>
</evidence>
<feature type="compositionally biased region" description="Basic residues" evidence="3">
    <location>
        <begin position="175"/>
        <end position="192"/>
    </location>
</feature>
<reference evidence="5" key="1">
    <citation type="journal article" date="2020" name="Nature">
        <title>Giant virus diversity and host interactions through global metagenomics.</title>
        <authorList>
            <person name="Schulz F."/>
            <person name="Roux S."/>
            <person name="Paez-Espino D."/>
            <person name="Jungbluth S."/>
            <person name="Walsh D.A."/>
            <person name="Denef V.J."/>
            <person name="McMahon K.D."/>
            <person name="Konstantinidis K.T."/>
            <person name="Eloe-Fadrosh E.A."/>
            <person name="Kyrpides N.C."/>
            <person name="Woyke T."/>
        </authorList>
    </citation>
    <scope>NUCLEOTIDE SEQUENCE</scope>
    <source>
        <strain evidence="5">GVMAG-M-3300023174-24</strain>
    </source>
</reference>
<protein>
    <recommendedName>
        <fullName evidence="4">Thioredoxin domain-containing protein</fullName>
    </recommendedName>
</protein>
<dbReference type="GO" id="GO:0005783">
    <property type="term" value="C:endoplasmic reticulum"/>
    <property type="evidence" value="ECO:0007669"/>
    <property type="project" value="TreeGrafter"/>
</dbReference>
<dbReference type="PANTHER" id="PTHR45672:SF3">
    <property type="entry name" value="THIOREDOXIN DOMAIN-CONTAINING PROTEIN 5"/>
    <property type="match status" value="1"/>
</dbReference>
<feature type="region of interest" description="Disordered" evidence="3">
    <location>
        <begin position="170"/>
        <end position="192"/>
    </location>
</feature>
<dbReference type="InterPro" id="IPR051063">
    <property type="entry name" value="PDI"/>
</dbReference>
<proteinExistence type="inferred from homology"/>
<accession>A0A6C0DJD5</accession>
<dbReference type="Pfam" id="PF00085">
    <property type="entry name" value="Thioredoxin"/>
    <property type="match status" value="1"/>
</dbReference>
<name>A0A6C0DJD5_9ZZZZ</name>
<evidence type="ECO:0000259" key="4">
    <source>
        <dbReference type="PROSITE" id="PS51352"/>
    </source>
</evidence>
<dbReference type="PANTHER" id="PTHR45672">
    <property type="entry name" value="PROTEIN DISULFIDE-ISOMERASE C17H9.14C-RELATED"/>
    <property type="match status" value="1"/>
</dbReference>
<evidence type="ECO:0000256" key="3">
    <source>
        <dbReference type="SAM" id="MobiDB-lite"/>
    </source>
</evidence>
<dbReference type="CDD" id="cd02961">
    <property type="entry name" value="PDI_a_family"/>
    <property type="match status" value="1"/>
</dbReference>
<dbReference type="PROSITE" id="PS51352">
    <property type="entry name" value="THIOREDOXIN_2"/>
    <property type="match status" value="1"/>
</dbReference>
<evidence type="ECO:0000256" key="1">
    <source>
        <dbReference type="ARBA" id="ARBA00006347"/>
    </source>
</evidence>
<evidence type="ECO:0000256" key="2">
    <source>
        <dbReference type="ARBA" id="ARBA00022729"/>
    </source>
</evidence>
<dbReference type="AlphaFoldDB" id="A0A6C0DJD5"/>
<sequence>MPKGSRKSNKNHKKNTARKTVKNNKSSKKPIIVGLIYAEWCGHCKSMKEDWEKLTTFLNGKVAKVDKIESADSDKETKINELNNKYGGERLNGDSFPVIFKIQNNKIETYNGMRDFESMKSWVFTMSDPTAVLKITQERILEPRQYNGNEAQLMVKQFMERIRGGYQYNSPIWSKKSKKSKSPKGSKKSKSL</sequence>
<dbReference type="EMBL" id="MN739631">
    <property type="protein sequence ID" value="QHT17046.1"/>
    <property type="molecule type" value="Genomic_DNA"/>
</dbReference>
<dbReference type="InterPro" id="IPR013766">
    <property type="entry name" value="Thioredoxin_domain"/>
</dbReference>
<feature type="domain" description="Thioredoxin" evidence="4">
    <location>
        <begin position="1"/>
        <end position="128"/>
    </location>
</feature>
<dbReference type="InterPro" id="IPR036249">
    <property type="entry name" value="Thioredoxin-like_sf"/>
</dbReference>
<keyword evidence="2" id="KW-0732">Signal</keyword>
<organism evidence="5">
    <name type="scientific">viral metagenome</name>
    <dbReference type="NCBI Taxonomy" id="1070528"/>
    <lineage>
        <taxon>unclassified sequences</taxon>
        <taxon>metagenomes</taxon>
        <taxon>organismal metagenomes</taxon>
    </lineage>
</organism>
<dbReference type="Gene3D" id="3.40.30.10">
    <property type="entry name" value="Glutaredoxin"/>
    <property type="match status" value="1"/>
</dbReference>
<dbReference type="GO" id="GO:0006457">
    <property type="term" value="P:protein folding"/>
    <property type="evidence" value="ECO:0007669"/>
    <property type="project" value="TreeGrafter"/>
</dbReference>
<comment type="similarity">
    <text evidence="1">Belongs to the protein disulfide isomerase family.</text>
</comment>
<dbReference type="GO" id="GO:0003756">
    <property type="term" value="F:protein disulfide isomerase activity"/>
    <property type="evidence" value="ECO:0007669"/>
    <property type="project" value="TreeGrafter"/>
</dbReference>
<feature type="region of interest" description="Disordered" evidence="3">
    <location>
        <begin position="1"/>
        <end position="24"/>
    </location>
</feature>
<dbReference type="SUPFAM" id="SSF52833">
    <property type="entry name" value="Thioredoxin-like"/>
    <property type="match status" value="1"/>
</dbReference>